<organism evidence="1 2">
    <name type="scientific">Coccidioides immitis (strain RS)</name>
    <name type="common">Valley fever fungus</name>
    <dbReference type="NCBI Taxonomy" id="246410"/>
    <lineage>
        <taxon>Eukaryota</taxon>
        <taxon>Fungi</taxon>
        <taxon>Dikarya</taxon>
        <taxon>Ascomycota</taxon>
        <taxon>Pezizomycotina</taxon>
        <taxon>Eurotiomycetes</taxon>
        <taxon>Eurotiomycetidae</taxon>
        <taxon>Onygenales</taxon>
        <taxon>Onygenaceae</taxon>
        <taxon>Coccidioides</taxon>
    </lineage>
</organism>
<reference evidence="2" key="1">
    <citation type="journal article" date="2009" name="Genome Res.">
        <title>Comparative genomic analyses of the human fungal pathogens Coccidioides and their relatives.</title>
        <authorList>
            <person name="Sharpton T.J."/>
            <person name="Stajich J.E."/>
            <person name="Rounsley S.D."/>
            <person name="Gardner M.J."/>
            <person name="Wortman J.R."/>
            <person name="Jordar V.S."/>
            <person name="Maiti R."/>
            <person name="Kodira C.D."/>
            <person name="Neafsey D.E."/>
            <person name="Zeng Q."/>
            <person name="Hung C.-Y."/>
            <person name="McMahan C."/>
            <person name="Muszewska A."/>
            <person name="Grynberg M."/>
            <person name="Mandel M.A."/>
            <person name="Kellner E.M."/>
            <person name="Barker B.M."/>
            <person name="Galgiani J.N."/>
            <person name="Orbach M.J."/>
            <person name="Kirkland T.N."/>
            <person name="Cole G.T."/>
            <person name="Henn M.R."/>
            <person name="Birren B.W."/>
            <person name="Taylor J.W."/>
        </authorList>
    </citation>
    <scope>NUCLEOTIDE SEQUENCE [LARGE SCALE GENOMIC DNA]</scope>
    <source>
        <strain evidence="2">RS</strain>
    </source>
</reference>
<keyword evidence="2" id="KW-1185">Reference proteome</keyword>
<evidence type="ECO:0000313" key="1">
    <source>
        <dbReference type="EMBL" id="KJF61311.1"/>
    </source>
</evidence>
<dbReference type="VEuPathDB" id="FungiDB:CIMG_13569"/>
<dbReference type="KEGG" id="cim:CIMG_13569"/>
<dbReference type="RefSeq" id="XP_004444852.1">
    <property type="nucleotide sequence ID" value="XM_004444795.1"/>
</dbReference>
<dbReference type="EMBL" id="GG704915">
    <property type="protein sequence ID" value="KJF61311.1"/>
    <property type="molecule type" value="Genomic_DNA"/>
</dbReference>
<gene>
    <name evidence="1" type="ORF">CIMG_13569</name>
</gene>
<reference evidence="2" key="2">
    <citation type="journal article" date="2010" name="Genome Res.">
        <title>Population genomic sequencing of Coccidioides fungi reveals recent hybridization and transposon control.</title>
        <authorList>
            <person name="Neafsey D.E."/>
            <person name="Barker B.M."/>
            <person name="Sharpton T.J."/>
            <person name="Stajich J.E."/>
            <person name="Park D.J."/>
            <person name="Whiston E."/>
            <person name="Hung C.-Y."/>
            <person name="McMahan C."/>
            <person name="White J."/>
            <person name="Sykes S."/>
            <person name="Heiman D."/>
            <person name="Young S."/>
            <person name="Zeng Q."/>
            <person name="Abouelleil A."/>
            <person name="Aftuck L."/>
            <person name="Bessette D."/>
            <person name="Brown A."/>
            <person name="FitzGerald M."/>
            <person name="Lui A."/>
            <person name="Macdonald J.P."/>
            <person name="Priest M."/>
            <person name="Orbach M.J."/>
            <person name="Galgiani J.N."/>
            <person name="Kirkland T.N."/>
            <person name="Cole G.T."/>
            <person name="Birren B.W."/>
            <person name="Henn M.R."/>
            <person name="Taylor J.W."/>
            <person name="Rounsley S.D."/>
        </authorList>
    </citation>
    <scope>GENOME REANNOTATION</scope>
    <source>
        <strain evidence="2">RS</strain>
    </source>
</reference>
<name>A0A0D8JWJ9_COCIM</name>
<proteinExistence type="predicted"/>
<dbReference type="Proteomes" id="UP000001261">
    <property type="component" value="Unassembled WGS sequence"/>
</dbReference>
<protein>
    <submittedName>
        <fullName evidence="1">Uncharacterized protein</fullName>
    </submittedName>
</protein>
<sequence>MRGMCRDARERDTQQLNRSWAASFLHKTVSPLLFRPNRGRTKFFFFPPLPLGLTRVKAVLLRAKQTAILPWRCGRRGLCSGQFCVPGLA</sequence>
<dbReference type="InParanoid" id="A0A0D8JWJ9"/>
<evidence type="ECO:0000313" key="2">
    <source>
        <dbReference type="Proteomes" id="UP000001261"/>
    </source>
</evidence>
<dbReference type="AlphaFoldDB" id="A0A0D8JWJ9"/>
<accession>A0A0D8JWJ9</accession>
<dbReference type="GeneID" id="24165196"/>